<evidence type="ECO:0000256" key="1">
    <source>
        <dbReference type="ARBA" id="ARBA00022801"/>
    </source>
</evidence>
<feature type="active site" description="Charge relay system" evidence="2">
    <location>
        <position position="203"/>
    </location>
</feature>
<evidence type="ECO:0000259" key="4">
    <source>
        <dbReference type="Pfam" id="PF12146"/>
    </source>
</evidence>
<keyword evidence="1 5" id="KW-0378">Hydrolase</keyword>
<dbReference type="Proteomes" id="UP000606991">
    <property type="component" value="Unassembled WGS sequence"/>
</dbReference>
<evidence type="ECO:0000256" key="2">
    <source>
        <dbReference type="PIRSR" id="PIRSR017388-1"/>
    </source>
</evidence>
<dbReference type="InterPro" id="IPR050266">
    <property type="entry name" value="AB_hydrolase_sf"/>
</dbReference>
<organism evidence="6 7">
    <name type="scientific">Candidatus Aeolococcus gillhamiae</name>
    <dbReference type="NCBI Taxonomy" id="3127015"/>
    <lineage>
        <taxon>Bacteria</taxon>
        <taxon>Bacillati</taxon>
        <taxon>Candidatus Dormiibacterota</taxon>
        <taxon>Candidatus Dormibacteria</taxon>
        <taxon>Candidatus Aeolococcales</taxon>
        <taxon>Candidatus Aeolococcaceae</taxon>
        <taxon>Candidatus Aeolococcus</taxon>
    </lineage>
</organism>
<comment type="caution">
    <text evidence="6">The sequence shown here is derived from an EMBL/GenBank/DDBJ whole genome shotgun (WGS) entry which is preliminary data.</text>
</comment>
<dbReference type="AlphaFoldDB" id="A0A2W5Z0L8"/>
<evidence type="ECO:0000313" key="6">
    <source>
        <dbReference type="EMBL" id="PZR78680.1"/>
    </source>
</evidence>
<evidence type="ECO:0000313" key="8">
    <source>
        <dbReference type="Proteomes" id="UP000606991"/>
    </source>
</evidence>
<dbReference type="Proteomes" id="UP000248724">
    <property type="component" value="Unassembled WGS sequence"/>
</dbReference>
<dbReference type="PIRSF" id="PIRSF017388">
    <property type="entry name" value="Esterase_lipase"/>
    <property type="match status" value="1"/>
</dbReference>
<evidence type="ECO:0000313" key="7">
    <source>
        <dbReference type="Proteomes" id="UP000248724"/>
    </source>
</evidence>
<dbReference type="InterPro" id="IPR029058">
    <property type="entry name" value="AB_hydrolase_fold"/>
</dbReference>
<dbReference type="InterPro" id="IPR022742">
    <property type="entry name" value="Hydrolase_4"/>
</dbReference>
<dbReference type="InterPro" id="IPR012354">
    <property type="entry name" value="Esterase_lipase"/>
</dbReference>
<feature type="active site" description="Nucleophile" evidence="2">
    <location>
        <position position="100"/>
    </location>
</feature>
<dbReference type="PANTHER" id="PTHR43798">
    <property type="entry name" value="MONOACYLGLYCEROL LIPASE"/>
    <property type="match status" value="1"/>
</dbReference>
<dbReference type="GO" id="GO:0052689">
    <property type="term" value="F:carboxylic ester hydrolase activity"/>
    <property type="evidence" value="ECO:0007669"/>
    <property type="project" value="InterPro"/>
</dbReference>
<sequence length="270" mass="29591">MTARSLAPFDPDLVRPWSLGEGRRGVLLLHGFAGTPPELRRLGEHLATNGFRCRGPALAGHASTPEALEATTRHDWTRSAQEELDALADECDEVMIAGQSMGGTIALHLAATDLRVAAVATLAAPVWLSGIARRAIPVARRVMRWHRPGDDVDLYDLEAIDELHSHGLRPMRAIHEFTSLLREVRDELATIRAPVLVLHGGRDRTIAPANAAEIERRLVCSSDVARRSFPRSGHGMSVDVDREQINVAVQEWFDSHSRLVEAEVAAAANR</sequence>
<dbReference type="SUPFAM" id="SSF53474">
    <property type="entry name" value="alpha/beta-Hydrolases"/>
    <property type="match status" value="1"/>
</dbReference>
<reference evidence="6" key="2">
    <citation type="submission" date="2018-05" db="EMBL/GenBank/DDBJ databases">
        <authorList>
            <person name="Ferrari B."/>
        </authorList>
    </citation>
    <scope>NUCLEOTIDE SEQUENCE</scope>
    <source>
        <strain evidence="6">RRmetagenome_bin12</strain>
    </source>
</reference>
<evidence type="ECO:0000313" key="5">
    <source>
        <dbReference type="EMBL" id="MBJ7596224.1"/>
    </source>
</evidence>
<evidence type="ECO:0000256" key="3">
    <source>
        <dbReference type="PIRSR" id="PIRSR017388-2"/>
    </source>
</evidence>
<dbReference type="Pfam" id="PF12146">
    <property type="entry name" value="Hydrolase_4"/>
    <property type="match status" value="1"/>
</dbReference>
<dbReference type="GO" id="GO:0016020">
    <property type="term" value="C:membrane"/>
    <property type="evidence" value="ECO:0007669"/>
    <property type="project" value="TreeGrafter"/>
</dbReference>
<feature type="active site" description="Charge relay system" evidence="2">
    <location>
        <position position="234"/>
    </location>
</feature>
<reference evidence="6 7" key="1">
    <citation type="journal article" date="2017" name="Nature">
        <title>Atmospheric trace gases support primary production in Antarctic desert surface soil.</title>
        <authorList>
            <person name="Ji M."/>
            <person name="Greening C."/>
            <person name="Vanwonterghem I."/>
            <person name="Carere C.R."/>
            <person name="Bay S.K."/>
            <person name="Steen J.A."/>
            <person name="Montgomery K."/>
            <person name="Lines T."/>
            <person name="Beardall J."/>
            <person name="van Dorst J."/>
            <person name="Snape I."/>
            <person name="Stott M.B."/>
            <person name="Hugenholtz P."/>
            <person name="Ferrari B.C."/>
        </authorList>
    </citation>
    <scope>NUCLEOTIDE SEQUENCE [LARGE SCALE GENOMIC DNA]</scope>
    <source>
        <strain evidence="6">RRmetagenome_bin12</strain>
    </source>
</reference>
<dbReference type="PANTHER" id="PTHR43798:SF31">
    <property type="entry name" value="AB HYDROLASE SUPERFAMILY PROTEIN YCLE"/>
    <property type="match status" value="1"/>
</dbReference>
<reference evidence="5 8" key="3">
    <citation type="submission" date="2020-10" db="EMBL/GenBank/DDBJ databases">
        <title>Ca. Dormibacterota MAGs.</title>
        <authorList>
            <person name="Montgomery K."/>
        </authorList>
    </citation>
    <scope>NUCLEOTIDE SEQUENCE [LARGE SCALE GENOMIC DNA]</scope>
    <source>
        <strain evidence="5">SC8812_S17_18</strain>
    </source>
</reference>
<dbReference type="EMBL" id="JAEKNS010000151">
    <property type="protein sequence ID" value="MBJ7596224.1"/>
    <property type="molecule type" value="Genomic_DNA"/>
</dbReference>
<dbReference type="Gene3D" id="3.40.50.1820">
    <property type="entry name" value="alpha/beta hydrolase"/>
    <property type="match status" value="1"/>
</dbReference>
<protein>
    <submittedName>
        <fullName evidence="5">Alpha/beta fold hydrolase</fullName>
    </submittedName>
</protein>
<feature type="binding site" evidence="3">
    <location>
        <position position="101"/>
    </location>
    <ligand>
        <name>substrate</name>
    </ligand>
</feature>
<gene>
    <name evidence="6" type="ORF">DLM65_12290</name>
    <name evidence="5" type="ORF">JF886_15455</name>
</gene>
<name>A0A2W5Z0L8_9BACT</name>
<dbReference type="EMBL" id="QHBU01000250">
    <property type="protein sequence ID" value="PZR78680.1"/>
    <property type="molecule type" value="Genomic_DNA"/>
</dbReference>
<feature type="binding site" evidence="3">
    <location>
        <position position="32"/>
    </location>
    <ligand>
        <name>substrate</name>
    </ligand>
</feature>
<accession>A0A934N783</accession>
<dbReference type="RefSeq" id="WP_337314068.1">
    <property type="nucleotide sequence ID" value="NZ_JAEKNS010000151.1"/>
</dbReference>
<feature type="domain" description="Serine aminopeptidase S33" evidence="4">
    <location>
        <begin position="23"/>
        <end position="239"/>
    </location>
</feature>
<proteinExistence type="predicted"/>
<accession>A0A2W5Z0L8</accession>